<evidence type="ECO:0000313" key="2">
    <source>
        <dbReference type="EMBL" id="TCS98176.1"/>
    </source>
</evidence>
<protein>
    <recommendedName>
        <fullName evidence="4">Cobalt transporter subunit CbtB</fullName>
    </recommendedName>
</protein>
<sequence length="117" mass="12219">MSRFRRPTSRLPALLAVFALLLQGVVAVACQLHDAGHVVEAALHGHAVDDADSHPEQDTDSWHVLFHAGHHCQHVPATGPAVALHLPPAPAAALIPASALGPPEAPSSLLFRPPISV</sequence>
<reference evidence="2 3" key="1">
    <citation type="submission" date="2019-03" db="EMBL/GenBank/DDBJ databases">
        <title>Genomic Encyclopedia of Type Strains, Phase IV (KMG-IV): sequencing the most valuable type-strain genomes for metagenomic binning, comparative biology and taxonomic classification.</title>
        <authorList>
            <person name="Goeker M."/>
        </authorList>
    </citation>
    <scope>NUCLEOTIDE SEQUENCE [LARGE SCALE GENOMIC DNA]</scope>
    <source>
        <strain evidence="2 3">DSM 21944</strain>
    </source>
</reference>
<keyword evidence="1" id="KW-0732">Signal</keyword>
<evidence type="ECO:0000256" key="1">
    <source>
        <dbReference type="SAM" id="SignalP"/>
    </source>
</evidence>
<feature type="signal peptide" evidence="1">
    <location>
        <begin position="1"/>
        <end position="29"/>
    </location>
</feature>
<dbReference type="EMBL" id="SMAF01000009">
    <property type="protein sequence ID" value="TCS98176.1"/>
    <property type="molecule type" value="Genomic_DNA"/>
</dbReference>
<gene>
    <name evidence="2" type="ORF">EDC25_10928</name>
</gene>
<dbReference type="RefSeq" id="WP_132577397.1">
    <property type="nucleotide sequence ID" value="NZ_JBHLWF010000086.1"/>
</dbReference>
<dbReference type="AlphaFoldDB" id="A0A4R3LKC4"/>
<accession>A0A4R3LKC4</accession>
<keyword evidence="3" id="KW-1185">Reference proteome</keyword>
<evidence type="ECO:0008006" key="4">
    <source>
        <dbReference type="Google" id="ProtNLM"/>
    </source>
</evidence>
<feature type="chain" id="PRO_5020267000" description="Cobalt transporter subunit CbtB" evidence="1">
    <location>
        <begin position="30"/>
        <end position="117"/>
    </location>
</feature>
<evidence type="ECO:0000313" key="3">
    <source>
        <dbReference type="Proteomes" id="UP000294599"/>
    </source>
</evidence>
<proteinExistence type="predicted"/>
<name>A0A4R3LKC4_9GAMM</name>
<dbReference type="PROSITE" id="PS51257">
    <property type="entry name" value="PROKAR_LIPOPROTEIN"/>
    <property type="match status" value="1"/>
</dbReference>
<organism evidence="2 3">
    <name type="scientific">Pseudofulvimonas gallinarii</name>
    <dbReference type="NCBI Taxonomy" id="634155"/>
    <lineage>
        <taxon>Bacteria</taxon>
        <taxon>Pseudomonadati</taxon>
        <taxon>Pseudomonadota</taxon>
        <taxon>Gammaproteobacteria</taxon>
        <taxon>Lysobacterales</taxon>
        <taxon>Rhodanobacteraceae</taxon>
        <taxon>Pseudofulvimonas</taxon>
    </lineage>
</organism>
<dbReference type="Proteomes" id="UP000294599">
    <property type="component" value="Unassembled WGS sequence"/>
</dbReference>
<comment type="caution">
    <text evidence="2">The sequence shown here is derived from an EMBL/GenBank/DDBJ whole genome shotgun (WGS) entry which is preliminary data.</text>
</comment>